<organism evidence="1 2">
    <name type="scientific">Burkholderia gladioli (strain BSR3)</name>
    <dbReference type="NCBI Taxonomy" id="999541"/>
    <lineage>
        <taxon>Bacteria</taxon>
        <taxon>Pseudomonadati</taxon>
        <taxon>Pseudomonadota</taxon>
        <taxon>Betaproteobacteria</taxon>
        <taxon>Burkholderiales</taxon>
        <taxon>Burkholderiaceae</taxon>
        <taxon>Burkholderia</taxon>
    </lineage>
</organism>
<sequence>MSENSTIEWCDSTFNPWIGCSKVSPACDNCYAERERAVKIMGIEWGAGKPRHRTAESTWRQPLRWNRKHEAFFAEHGRRQRVFCASLSDVFDNEVPDSWRQDLFKLIADTPNLDWILLTKRIGNVRPYMQRDGLAFDLISRGNVQLGITVTTQPEADRDIEKLLATPARTKILSIEPLLSAMDISDFLRPSDPHCKTGFVTSDRYEAGYCDTCAGYESDPIHDPAMHDHIDGVFVGGESGPGSRPMHPDWVQELRDQCEAAGVPFLFKQWGDWKPINQMTEDETRALYRPNRIAREFESQDELNDSYGQTCKVETDAIGYGGARGIEKAFRVVKDGSGRDRIGMQVFRLGKKVSGRTLDGRLYDGFPVARTDPRKQATAA</sequence>
<dbReference type="InterPro" id="IPR011101">
    <property type="entry name" value="DUF5131"/>
</dbReference>
<dbReference type="EMBL" id="CP002603">
    <property type="protein sequence ID" value="AEA65788.1"/>
    <property type="molecule type" value="Genomic_DNA"/>
</dbReference>
<evidence type="ECO:0000313" key="2">
    <source>
        <dbReference type="Proteomes" id="UP000008316"/>
    </source>
</evidence>
<name>F2LSJ2_BURGS</name>
<accession>F2LSJ2</accession>
<dbReference type="HOGENOM" id="CLU_054184_0_0_4"/>
<evidence type="ECO:0000313" key="1">
    <source>
        <dbReference type="EMBL" id="AEA65788.1"/>
    </source>
</evidence>
<protein>
    <submittedName>
        <fullName evidence="1">Gp38</fullName>
    </submittedName>
</protein>
<keyword evidence="2" id="KW-1185">Reference proteome</keyword>
<dbReference type="KEGG" id="bgd:bgla_3p0870"/>
<dbReference type="AlphaFoldDB" id="F2LSJ2"/>
<geneLocation type="plasmid" evidence="1 2">
    <name>bgla_3p</name>
</geneLocation>
<reference evidence="1 2" key="1">
    <citation type="journal article" date="2011" name="J. Bacteriol.">
        <title>Complete genome sequence of Burkholderia gladioli BSR3.</title>
        <authorList>
            <person name="Seo Y.S."/>
            <person name="Lim J."/>
            <person name="Choi B.S."/>
            <person name="Kim H."/>
            <person name="Goo E."/>
            <person name="Lee B."/>
            <person name="Lim J.S."/>
            <person name="Choi I.Y."/>
            <person name="Moon J.S."/>
            <person name="Kim J."/>
            <person name="Hwang I."/>
        </authorList>
    </citation>
    <scope>NUCLEOTIDE SEQUENCE [LARGE SCALE GENOMIC DNA]</scope>
    <source>
        <strain evidence="2">BSR3</strain>
    </source>
</reference>
<dbReference type="Pfam" id="PF07505">
    <property type="entry name" value="DUF5131"/>
    <property type="match status" value="1"/>
</dbReference>
<gene>
    <name evidence="1" type="ordered locus">bgla_3p0870</name>
</gene>
<dbReference type="RefSeq" id="WP_013691923.1">
    <property type="nucleotide sequence ID" value="NC_015378.1"/>
</dbReference>
<dbReference type="Proteomes" id="UP000008316">
    <property type="component" value="Plasmid bgla_3p"/>
</dbReference>
<keyword evidence="1" id="KW-0614">Plasmid</keyword>
<proteinExistence type="predicted"/>